<evidence type="ECO:0000313" key="3">
    <source>
        <dbReference type="Proteomes" id="UP000584374"/>
    </source>
</evidence>
<dbReference type="Proteomes" id="UP000584374">
    <property type="component" value="Unassembled WGS sequence"/>
</dbReference>
<dbReference type="EMBL" id="JACHIW010000001">
    <property type="protein sequence ID" value="MBB5157248.1"/>
    <property type="molecule type" value="Genomic_DNA"/>
</dbReference>
<evidence type="ECO:0000313" key="2">
    <source>
        <dbReference type="EMBL" id="MBB5157248.1"/>
    </source>
</evidence>
<protein>
    <submittedName>
        <fullName evidence="2">Uncharacterized protein</fullName>
    </submittedName>
</protein>
<dbReference type="AlphaFoldDB" id="A0A840QEX1"/>
<comment type="caution">
    <text evidence="2">The sequence shown here is derived from an EMBL/GenBank/DDBJ whole genome shotgun (WGS) entry which is preliminary data.</text>
</comment>
<dbReference type="RefSeq" id="WP_184728237.1">
    <property type="nucleotide sequence ID" value="NZ_JACHIW010000001.1"/>
</dbReference>
<sequence>MLKKLRARVLGAVLAFSALSTAGVAAPATASRSQSASSLAVSQDQLETYTIDVAGVRFTGASAREIWGACGTNSPADKLVRAFPRSGAPGAGGTSNLLCGTAGFGYRHIKDRHMADWQNLAARVGSDWRSFTDFAIAEILKVPEPGFPAYNKNNDTWTYRAPVQIRDSHGNVVDTYRPFVSVASGDQKIITAFPAR</sequence>
<evidence type="ECO:0000256" key="1">
    <source>
        <dbReference type="SAM" id="SignalP"/>
    </source>
</evidence>
<keyword evidence="1" id="KW-0732">Signal</keyword>
<accession>A0A840QEX1</accession>
<reference evidence="2 3" key="1">
    <citation type="submission" date="2020-08" db="EMBL/GenBank/DDBJ databases">
        <title>Sequencing the genomes of 1000 actinobacteria strains.</title>
        <authorList>
            <person name="Klenk H.-P."/>
        </authorList>
    </citation>
    <scope>NUCLEOTIDE SEQUENCE [LARGE SCALE GENOMIC DNA]</scope>
    <source>
        <strain evidence="2 3">DSM 45584</strain>
    </source>
</reference>
<feature type="signal peptide" evidence="1">
    <location>
        <begin position="1"/>
        <end position="22"/>
    </location>
</feature>
<organism evidence="2 3">
    <name type="scientific">Saccharopolyspora phatthalungensis</name>
    <dbReference type="NCBI Taxonomy" id="664693"/>
    <lineage>
        <taxon>Bacteria</taxon>
        <taxon>Bacillati</taxon>
        <taxon>Actinomycetota</taxon>
        <taxon>Actinomycetes</taxon>
        <taxon>Pseudonocardiales</taxon>
        <taxon>Pseudonocardiaceae</taxon>
        <taxon>Saccharopolyspora</taxon>
    </lineage>
</organism>
<gene>
    <name evidence="2" type="ORF">BJ970_004782</name>
</gene>
<proteinExistence type="predicted"/>
<keyword evidence="3" id="KW-1185">Reference proteome</keyword>
<feature type="chain" id="PRO_5038644395" evidence="1">
    <location>
        <begin position="23"/>
        <end position="196"/>
    </location>
</feature>
<name>A0A840QEX1_9PSEU</name>